<dbReference type="Pfam" id="PF13673">
    <property type="entry name" value="Acetyltransf_10"/>
    <property type="match status" value="1"/>
</dbReference>
<reference evidence="2" key="2">
    <citation type="journal article" date="2021" name="PeerJ">
        <title>Extensive microbial diversity within the chicken gut microbiome revealed by metagenomics and culture.</title>
        <authorList>
            <person name="Gilroy R."/>
            <person name="Ravi A."/>
            <person name="Getino M."/>
            <person name="Pursley I."/>
            <person name="Horton D.L."/>
            <person name="Alikhan N.F."/>
            <person name="Baker D."/>
            <person name="Gharbi K."/>
            <person name="Hall N."/>
            <person name="Watson M."/>
            <person name="Adriaenssens E.M."/>
            <person name="Foster-Nyarko E."/>
            <person name="Jarju S."/>
            <person name="Secka A."/>
            <person name="Antonio M."/>
            <person name="Oren A."/>
            <person name="Chaudhuri R.R."/>
            <person name="La Ragione R."/>
            <person name="Hildebrand F."/>
            <person name="Pallen M.J."/>
        </authorList>
    </citation>
    <scope>NUCLEOTIDE SEQUENCE</scope>
    <source>
        <strain evidence="2">CHK178-757</strain>
    </source>
</reference>
<evidence type="ECO:0000313" key="2">
    <source>
        <dbReference type="EMBL" id="HIS46060.1"/>
    </source>
</evidence>
<feature type="domain" description="N-acetyltransferase" evidence="1">
    <location>
        <begin position="1"/>
        <end position="149"/>
    </location>
</feature>
<name>A0A9D1F2E9_9FIRM</name>
<dbReference type="InterPro" id="IPR052564">
    <property type="entry name" value="N-acetyltrans/Recomb-assoc"/>
</dbReference>
<dbReference type="GO" id="GO:0016747">
    <property type="term" value="F:acyltransferase activity, transferring groups other than amino-acyl groups"/>
    <property type="evidence" value="ECO:0007669"/>
    <property type="project" value="InterPro"/>
</dbReference>
<sequence length="149" mass="17362">MEIRQYKQSDCKEMADLFYNTVHTINAKDYTKEQIDVWATGQVDLEKWNQSFQEHFTVVAVDYETIVGFGDIDKTGYLDRLYIHADYQGKGIATMICDQLEQEVQGSIITHASITARPFFEKRGFKVIKEQSVERQGIFLTNFVMEKEK</sequence>
<protein>
    <submittedName>
        <fullName evidence="2">GNAT family N-acetyltransferase</fullName>
    </submittedName>
</protein>
<evidence type="ECO:0000313" key="3">
    <source>
        <dbReference type="Proteomes" id="UP000823927"/>
    </source>
</evidence>
<dbReference type="CDD" id="cd04301">
    <property type="entry name" value="NAT_SF"/>
    <property type="match status" value="1"/>
</dbReference>
<dbReference type="Gene3D" id="3.40.630.30">
    <property type="match status" value="1"/>
</dbReference>
<accession>A0A9D1F2E9</accession>
<dbReference type="PANTHER" id="PTHR43451">
    <property type="entry name" value="ACETYLTRANSFERASE (GNAT) FAMILY PROTEIN"/>
    <property type="match status" value="1"/>
</dbReference>
<comment type="caution">
    <text evidence="2">The sequence shown here is derived from an EMBL/GenBank/DDBJ whole genome shotgun (WGS) entry which is preliminary data.</text>
</comment>
<dbReference type="Proteomes" id="UP000823927">
    <property type="component" value="Unassembled WGS sequence"/>
</dbReference>
<evidence type="ECO:0000259" key="1">
    <source>
        <dbReference type="PROSITE" id="PS51186"/>
    </source>
</evidence>
<dbReference type="InterPro" id="IPR016181">
    <property type="entry name" value="Acyl_CoA_acyltransferase"/>
</dbReference>
<dbReference type="PANTHER" id="PTHR43451:SF1">
    <property type="entry name" value="ACETYLTRANSFERASE"/>
    <property type="match status" value="1"/>
</dbReference>
<organism evidence="2 3">
    <name type="scientific">Candidatus Scybalocola faecigallinarum</name>
    <dbReference type="NCBI Taxonomy" id="2840941"/>
    <lineage>
        <taxon>Bacteria</taxon>
        <taxon>Bacillati</taxon>
        <taxon>Bacillota</taxon>
        <taxon>Clostridia</taxon>
        <taxon>Lachnospirales</taxon>
        <taxon>Lachnospiraceae</taxon>
        <taxon>Lachnospiraceae incertae sedis</taxon>
        <taxon>Candidatus Scybalocola (ex Gilroy et al. 2021)</taxon>
    </lineage>
</organism>
<dbReference type="InterPro" id="IPR000182">
    <property type="entry name" value="GNAT_dom"/>
</dbReference>
<proteinExistence type="predicted"/>
<reference evidence="2" key="1">
    <citation type="submission" date="2020-10" db="EMBL/GenBank/DDBJ databases">
        <authorList>
            <person name="Gilroy R."/>
        </authorList>
    </citation>
    <scope>NUCLEOTIDE SEQUENCE</scope>
    <source>
        <strain evidence="2">CHK178-757</strain>
    </source>
</reference>
<dbReference type="AlphaFoldDB" id="A0A9D1F2E9"/>
<dbReference type="PROSITE" id="PS51186">
    <property type="entry name" value="GNAT"/>
    <property type="match status" value="1"/>
</dbReference>
<dbReference type="EMBL" id="DVIT01000003">
    <property type="protein sequence ID" value="HIS46060.1"/>
    <property type="molecule type" value="Genomic_DNA"/>
</dbReference>
<dbReference type="SUPFAM" id="SSF55729">
    <property type="entry name" value="Acyl-CoA N-acyltransferases (Nat)"/>
    <property type="match status" value="1"/>
</dbReference>
<gene>
    <name evidence="2" type="ORF">IAB46_00620</name>
</gene>